<feature type="compositionally biased region" description="Basic and acidic residues" evidence="1">
    <location>
        <begin position="266"/>
        <end position="280"/>
    </location>
</feature>
<organism evidence="2 3">
    <name type="scientific">Strongyloides papillosus</name>
    <name type="common">Intestinal threadworm</name>
    <dbReference type="NCBI Taxonomy" id="174720"/>
    <lineage>
        <taxon>Eukaryota</taxon>
        <taxon>Metazoa</taxon>
        <taxon>Ecdysozoa</taxon>
        <taxon>Nematoda</taxon>
        <taxon>Chromadorea</taxon>
        <taxon>Rhabditida</taxon>
        <taxon>Tylenchina</taxon>
        <taxon>Panagrolaimomorpha</taxon>
        <taxon>Strongyloidoidea</taxon>
        <taxon>Strongyloididae</taxon>
        <taxon>Strongyloides</taxon>
    </lineage>
</organism>
<dbReference type="Proteomes" id="UP000046392">
    <property type="component" value="Unplaced"/>
</dbReference>
<proteinExistence type="predicted"/>
<evidence type="ECO:0000313" key="3">
    <source>
        <dbReference type="WBParaSite" id="SPAL_0000857800.1"/>
    </source>
</evidence>
<evidence type="ECO:0000313" key="2">
    <source>
        <dbReference type="Proteomes" id="UP000046392"/>
    </source>
</evidence>
<name>A0A0N5BRT3_STREA</name>
<protein>
    <submittedName>
        <fullName evidence="3">Uncharacterized protein</fullName>
    </submittedName>
</protein>
<accession>A0A0N5BRT3</accession>
<dbReference type="WBParaSite" id="SPAL_0000857800.1">
    <property type="protein sequence ID" value="SPAL_0000857800.1"/>
    <property type="gene ID" value="SPAL_0000857800"/>
</dbReference>
<keyword evidence="2" id="KW-1185">Reference proteome</keyword>
<dbReference type="STRING" id="174720.A0A0N5BRT3"/>
<feature type="region of interest" description="Disordered" evidence="1">
    <location>
        <begin position="252"/>
        <end position="301"/>
    </location>
</feature>
<evidence type="ECO:0000256" key="1">
    <source>
        <dbReference type="SAM" id="MobiDB-lite"/>
    </source>
</evidence>
<dbReference type="AlphaFoldDB" id="A0A0N5BRT3"/>
<sequence length="333" mass="38454">MASSVPFKKPKDAGVLLKQFSAYSMDEKVNNFKRYLQDYYKYDSKEIPLELSTEQMEMAYTKIGFERDKAYMRIVLMGQLIDQDTLKELLPINRNNIEDPFNEVIYQKIISLKKAIEALESTTSPEYPDLCKYIVNRLKEQLYSNCISDFNVYQEITESITQYIAQNGIESHKISSLPKKSKDEIYLKMNEKFHSVVRCNRFDYVEKPEDYNRMIESQKINISSDEEISLEDEEEDSSICDGEEEYEEIYIDENSQDDDNIASVSNDKDSGEFKDNKSTEDCESPSKTSSTSKRTAEDGSDIEIVGYGKCAKFSNESNSAHDEIECIIISDDE</sequence>
<reference evidence="3" key="1">
    <citation type="submission" date="2017-02" db="UniProtKB">
        <authorList>
            <consortium name="WormBaseParasite"/>
        </authorList>
    </citation>
    <scope>IDENTIFICATION</scope>
</reference>